<dbReference type="Pfam" id="PF18803">
    <property type="entry name" value="CxC2"/>
    <property type="match status" value="1"/>
</dbReference>
<gene>
    <name evidence="2" type="ORF">M422DRAFT_107674</name>
</gene>
<dbReference type="Proteomes" id="UP000054279">
    <property type="component" value="Unassembled WGS sequence"/>
</dbReference>
<evidence type="ECO:0000313" key="2">
    <source>
        <dbReference type="EMBL" id="KIJ44922.1"/>
    </source>
</evidence>
<reference evidence="2 3" key="1">
    <citation type="submission" date="2014-06" db="EMBL/GenBank/DDBJ databases">
        <title>Evolutionary Origins and Diversification of the Mycorrhizal Mutualists.</title>
        <authorList>
            <consortium name="DOE Joint Genome Institute"/>
            <consortium name="Mycorrhizal Genomics Consortium"/>
            <person name="Kohler A."/>
            <person name="Kuo A."/>
            <person name="Nagy L.G."/>
            <person name="Floudas D."/>
            <person name="Copeland A."/>
            <person name="Barry K.W."/>
            <person name="Cichocki N."/>
            <person name="Veneault-Fourrey C."/>
            <person name="LaButti K."/>
            <person name="Lindquist E.A."/>
            <person name="Lipzen A."/>
            <person name="Lundell T."/>
            <person name="Morin E."/>
            <person name="Murat C."/>
            <person name="Riley R."/>
            <person name="Ohm R."/>
            <person name="Sun H."/>
            <person name="Tunlid A."/>
            <person name="Henrissat B."/>
            <person name="Grigoriev I.V."/>
            <person name="Hibbett D.S."/>
            <person name="Martin F."/>
        </authorList>
    </citation>
    <scope>NUCLEOTIDE SEQUENCE [LARGE SCALE GENOMIC DNA]</scope>
    <source>
        <strain evidence="2 3">SS14</strain>
    </source>
</reference>
<evidence type="ECO:0000313" key="3">
    <source>
        <dbReference type="Proteomes" id="UP000054279"/>
    </source>
</evidence>
<feature type="domain" description="CxC2-like cysteine cluster KDZ transposase-associated" evidence="1">
    <location>
        <begin position="55"/>
        <end position="158"/>
    </location>
</feature>
<feature type="non-terminal residue" evidence="2">
    <location>
        <position position="1"/>
    </location>
</feature>
<dbReference type="EMBL" id="KN837114">
    <property type="protein sequence ID" value="KIJ44922.1"/>
    <property type="molecule type" value="Genomic_DNA"/>
</dbReference>
<dbReference type="HOGENOM" id="CLU_003703_1_2_1"/>
<protein>
    <recommendedName>
        <fullName evidence="1">CxC2-like cysteine cluster KDZ transposase-associated domain-containing protein</fullName>
    </recommendedName>
</protein>
<dbReference type="AlphaFoldDB" id="A0A0C9VRD5"/>
<dbReference type="OrthoDB" id="3004525at2759"/>
<sequence>GTCRNCTESANAEFRCRDCFMSPLFCQSCVLQTHIHLPYHRVERWNGQFFAATDLMELGHIVSLHAGSVLCPERPSKNELSKLTVINVNGVHKVHICFCYCRNQRPHFEQLLANGLWPATIKEPSTAFSFALLEDFHLHALISRKSGHDYWEVLCHKTSL</sequence>
<feature type="non-terminal residue" evidence="2">
    <location>
        <position position="160"/>
    </location>
</feature>
<dbReference type="InterPro" id="IPR041457">
    <property type="entry name" value="CxC2_KDZ-assoc"/>
</dbReference>
<evidence type="ECO:0000259" key="1">
    <source>
        <dbReference type="Pfam" id="PF18803"/>
    </source>
</evidence>
<keyword evidence="3" id="KW-1185">Reference proteome</keyword>
<name>A0A0C9VRD5_SPHS4</name>
<accession>A0A0C9VRD5</accession>
<proteinExistence type="predicted"/>
<organism evidence="2 3">
    <name type="scientific">Sphaerobolus stellatus (strain SS14)</name>
    <dbReference type="NCBI Taxonomy" id="990650"/>
    <lineage>
        <taxon>Eukaryota</taxon>
        <taxon>Fungi</taxon>
        <taxon>Dikarya</taxon>
        <taxon>Basidiomycota</taxon>
        <taxon>Agaricomycotina</taxon>
        <taxon>Agaricomycetes</taxon>
        <taxon>Phallomycetidae</taxon>
        <taxon>Geastrales</taxon>
        <taxon>Sphaerobolaceae</taxon>
        <taxon>Sphaerobolus</taxon>
    </lineage>
</organism>